<gene>
    <name evidence="2" type="ORF">OFLC_LOCUS14956</name>
</gene>
<dbReference type="EMBL" id="UZAJ01041405">
    <property type="protein sequence ID" value="VDP19740.1"/>
    <property type="molecule type" value="Genomic_DNA"/>
</dbReference>
<dbReference type="STRING" id="387005.A0A183I5E4"/>
<dbReference type="Proteomes" id="UP000267606">
    <property type="component" value="Unassembled WGS sequence"/>
</dbReference>
<keyword evidence="3" id="KW-1185">Reference proteome</keyword>
<proteinExistence type="predicted"/>
<evidence type="ECO:0000313" key="2">
    <source>
        <dbReference type="EMBL" id="VDP19740.1"/>
    </source>
</evidence>
<feature type="compositionally biased region" description="Basic and acidic residues" evidence="1">
    <location>
        <begin position="34"/>
        <end position="64"/>
    </location>
</feature>
<evidence type="ECO:0000256" key="1">
    <source>
        <dbReference type="SAM" id="MobiDB-lite"/>
    </source>
</evidence>
<dbReference type="WBParaSite" id="OFLC_0001496701-mRNA-1">
    <property type="protein sequence ID" value="OFLC_0001496701-mRNA-1"/>
    <property type="gene ID" value="OFLC_0001496701"/>
</dbReference>
<protein>
    <submittedName>
        <fullName evidence="2 4">Uncharacterized protein</fullName>
    </submittedName>
</protein>
<organism evidence="4">
    <name type="scientific">Onchocerca flexuosa</name>
    <dbReference type="NCBI Taxonomy" id="387005"/>
    <lineage>
        <taxon>Eukaryota</taxon>
        <taxon>Metazoa</taxon>
        <taxon>Ecdysozoa</taxon>
        <taxon>Nematoda</taxon>
        <taxon>Chromadorea</taxon>
        <taxon>Rhabditida</taxon>
        <taxon>Spirurina</taxon>
        <taxon>Spiruromorpha</taxon>
        <taxon>Filarioidea</taxon>
        <taxon>Onchocercidae</taxon>
        <taxon>Onchocerca</taxon>
    </lineage>
</organism>
<dbReference type="AlphaFoldDB" id="A0A183I5E4"/>
<sequence length="126" mass="14179">MLLKNASGDPQLTTTKETEEQLYLTKNDGVSEENSEKIKEQNEQKKNEKEMNGNATDSERKAMDSTKVLRQSVSAGILTELDKTSQSKELSEITAQQQQQYTAHNGYKYDQDEQVQSTNAILSLFG</sequence>
<feature type="region of interest" description="Disordered" evidence="1">
    <location>
        <begin position="1"/>
        <end position="68"/>
    </location>
</feature>
<accession>A0A183I5E4</accession>
<evidence type="ECO:0000313" key="3">
    <source>
        <dbReference type="Proteomes" id="UP000267606"/>
    </source>
</evidence>
<evidence type="ECO:0000313" key="4">
    <source>
        <dbReference type="WBParaSite" id="OFLC_0001496701-mRNA-1"/>
    </source>
</evidence>
<name>A0A183I5E4_9BILA</name>
<feature type="compositionally biased region" description="Low complexity" evidence="1">
    <location>
        <begin position="11"/>
        <end position="26"/>
    </location>
</feature>
<reference evidence="2 3" key="2">
    <citation type="submission" date="2018-11" db="EMBL/GenBank/DDBJ databases">
        <authorList>
            <consortium name="Pathogen Informatics"/>
        </authorList>
    </citation>
    <scope>NUCLEOTIDE SEQUENCE [LARGE SCALE GENOMIC DNA]</scope>
</reference>
<reference evidence="4" key="1">
    <citation type="submission" date="2016-06" db="UniProtKB">
        <authorList>
            <consortium name="WormBaseParasite"/>
        </authorList>
    </citation>
    <scope>IDENTIFICATION</scope>
</reference>